<dbReference type="EMBL" id="CAFBOZ010000133">
    <property type="protein sequence ID" value="CAB5006511.1"/>
    <property type="molecule type" value="Genomic_DNA"/>
</dbReference>
<organism evidence="1">
    <name type="scientific">freshwater metagenome</name>
    <dbReference type="NCBI Taxonomy" id="449393"/>
    <lineage>
        <taxon>unclassified sequences</taxon>
        <taxon>metagenomes</taxon>
        <taxon>ecological metagenomes</taxon>
    </lineage>
</organism>
<protein>
    <submittedName>
        <fullName evidence="1">Unannotated protein</fullName>
    </submittedName>
</protein>
<name>A0A6J7PNH3_9ZZZZ</name>
<dbReference type="AlphaFoldDB" id="A0A6J7PNH3"/>
<reference evidence="1" key="1">
    <citation type="submission" date="2020-05" db="EMBL/GenBank/DDBJ databases">
        <authorList>
            <person name="Chiriac C."/>
            <person name="Salcher M."/>
            <person name="Ghai R."/>
            <person name="Kavagutti S V."/>
        </authorList>
    </citation>
    <scope>NUCLEOTIDE SEQUENCE</scope>
</reference>
<proteinExistence type="predicted"/>
<sequence>MSESAFEPIVEPVSESQWPSVGSVSPDRVVVAGRRSRLFLFEGSNDEYAGYCDPTRASAADSWVSVLRARAARLAHLPHLTLMVPNKTTCLPQDFPLPRASDTTFLWARLRSLCVGDARLHFPTELVAPDRRAAGWGDGWGLVNSHWSSFGAASAALDVLSRFTLPGLPVTSVEGLSVIGGDLGHRWPGPPLLEQWTRRLELDLPAPQILHDNADGDHGRGVVGRTIEWICPGAVVDARLLVVGNSFAGPGLLQSELVYWLSRAFRSCVFLHTADLPADALSLFAPDVVLVQTIERFLPTVPQDTVTVAELDAQHRAARGSR</sequence>
<gene>
    <name evidence="1" type="ORF">UFOPK3992_01016</name>
</gene>
<evidence type="ECO:0000313" key="1">
    <source>
        <dbReference type="EMBL" id="CAB5006511.1"/>
    </source>
</evidence>
<accession>A0A6J7PNH3</accession>